<keyword evidence="5" id="KW-0378">Hydrolase</keyword>
<dbReference type="InterPro" id="IPR003825">
    <property type="entry name" value="Colicin-V_CvpA"/>
</dbReference>
<dbReference type="PANTHER" id="PTHR43343">
    <property type="entry name" value="PEPTIDASE S12"/>
    <property type="match status" value="1"/>
</dbReference>
<sequence length="393" mass="40836">MILDIALAIGLVSFAFSGYRQGFLVAVLGFVGFLGGGIAAMVFTPRIVGDWDPSTGQVLAAASVVVLAAVLGQLLLTGIGGRLRRLLVWGPARLVDSALGALLSVLGVLVVTWFLGTAVRGAEMPRLSKAVADSRILRAVDATMPDASQHFFSSFRALLDEGSFPQVFGGLSPERILPVEAPDARAVQTPGIAKARRSIVQVSGSSKDCDRRIEGSGFVYAQHHVLTNAHVVAGVTKPKVQIGGAGTVYEARVVAFDYTRDVAVLYVPQLEAKALPLVSGAGRGDSGVVAGFPRGGPFRMGPARVREVIQARGPNIYSTRTVTREVLSLYATIQPGNSGGPLLSPSGGVIGMVFAKSVDDDKTGYALTVAELSPVADGARAATKAVDTRACAA</sequence>
<dbReference type="InterPro" id="IPR001940">
    <property type="entry name" value="Peptidase_S1C"/>
</dbReference>
<dbReference type="GO" id="GO:0006508">
    <property type="term" value="P:proteolysis"/>
    <property type="evidence" value="ECO:0007669"/>
    <property type="project" value="UniProtKB-KW"/>
</dbReference>
<dbReference type="NCBIfam" id="NF033740">
    <property type="entry name" value="MarP_fam_protase"/>
    <property type="match status" value="1"/>
</dbReference>
<evidence type="ECO:0000256" key="2">
    <source>
        <dbReference type="ARBA" id="ARBA00010541"/>
    </source>
</evidence>
<gene>
    <name evidence="9" type="ORF">G9H71_20350</name>
</gene>
<evidence type="ECO:0000256" key="7">
    <source>
        <dbReference type="ARBA" id="ARBA00023136"/>
    </source>
</evidence>
<dbReference type="PRINTS" id="PR00834">
    <property type="entry name" value="PROTEASES2C"/>
</dbReference>
<proteinExistence type="inferred from homology"/>
<evidence type="ECO:0000256" key="5">
    <source>
        <dbReference type="ARBA" id="ARBA00022801"/>
    </source>
</evidence>
<organism evidence="9 10">
    <name type="scientific">Motilibacter deserti</name>
    <dbReference type="NCBI Taxonomy" id="2714956"/>
    <lineage>
        <taxon>Bacteria</taxon>
        <taxon>Bacillati</taxon>
        <taxon>Actinomycetota</taxon>
        <taxon>Actinomycetes</taxon>
        <taxon>Motilibacterales</taxon>
        <taxon>Motilibacteraceae</taxon>
        <taxon>Motilibacter</taxon>
    </lineage>
</organism>
<dbReference type="Proteomes" id="UP000800981">
    <property type="component" value="Unassembled WGS sequence"/>
</dbReference>
<evidence type="ECO:0000256" key="4">
    <source>
        <dbReference type="ARBA" id="ARBA00022692"/>
    </source>
</evidence>
<evidence type="ECO:0000256" key="3">
    <source>
        <dbReference type="ARBA" id="ARBA00022670"/>
    </source>
</evidence>
<dbReference type="Pfam" id="PF13365">
    <property type="entry name" value="Trypsin_2"/>
    <property type="match status" value="1"/>
</dbReference>
<evidence type="ECO:0000313" key="9">
    <source>
        <dbReference type="EMBL" id="NHC16140.1"/>
    </source>
</evidence>
<dbReference type="PANTHER" id="PTHR43343:SF3">
    <property type="entry name" value="PROTEASE DO-LIKE 8, CHLOROPLASTIC"/>
    <property type="match status" value="1"/>
</dbReference>
<comment type="similarity">
    <text evidence="2">Belongs to the peptidase S1C family.</text>
</comment>
<evidence type="ECO:0000256" key="6">
    <source>
        <dbReference type="ARBA" id="ARBA00022989"/>
    </source>
</evidence>
<dbReference type="GO" id="GO:0008233">
    <property type="term" value="F:peptidase activity"/>
    <property type="evidence" value="ECO:0007669"/>
    <property type="project" value="UniProtKB-KW"/>
</dbReference>
<feature type="transmembrane region" description="Helical" evidence="8">
    <location>
        <begin position="99"/>
        <end position="119"/>
    </location>
</feature>
<evidence type="ECO:0000256" key="8">
    <source>
        <dbReference type="SAM" id="Phobius"/>
    </source>
</evidence>
<dbReference type="SUPFAM" id="SSF50494">
    <property type="entry name" value="Trypsin-like serine proteases"/>
    <property type="match status" value="1"/>
</dbReference>
<dbReference type="EMBL" id="JAANNP010000098">
    <property type="protein sequence ID" value="NHC16140.1"/>
    <property type="molecule type" value="Genomic_DNA"/>
</dbReference>
<dbReference type="InterPro" id="IPR051201">
    <property type="entry name" value="Chloro_Bact_Ser_Proteases"/>
</dbReference>
<feature type="transmembrane region" description="Helical" evidence="8">
    <location>
        <begin position="56"/>
        <end position="79"/>
    </location>
</feature>
<keyword evidence="6 8" id="KW-1133">Transmembrane helix</keyword>
<dbReference type="InterPro" id="IPR047680">
    <property type="entry name" value="MarP-like"/>
</dbReference>
<comment type="subcellular location">
    <subcellularLocation>
        <location evidence="1">Membrane</location>
        <topology evidence="1">Multi-pass membrane protein</topology>
    </subcellularLocation>
</comment>
<protein>
    <submittedName>
        <fullName evidence="9">MarP family serine protease</fullName>
    </submittedName>
</protein>
<dbReference type="InterPro" id="IPR009003">
    <property type="entry name" value="Peptidase_S1_PA"/>
</dbReference>
<keyword evidence="7 8" id="KW-0472">Membrane</keyword>
<accession>A0ABX0H2G1</accession>
<keyword evidence="3 9" id="KW-0645">Protease</keyword>
<evidence type="ECO:0000313" key="10">
    <source>
        <dbReference type="Proteomes" id="UP000800981"/>
    </source>
</evidence>
<evidence type="ECO:0000256" key="1">
    <source>
        <dbReference type="ARBA" id="ARBA00004141"/>
    </source>
</evidence>
<feature type="transmembrane region" description="Helical" evidence="8">
    <location>
        <begin position="23"/>
        <end position="44"/>
    </location>
</feature>
<comment type="caution">
    <text evidence="9">The sequence shown here is derived from an EMBL/GenBank/DDBJ whole genome shotgun (WGS) entry which is preliminary data.</text>
</comment>
<name>A0ABX0H2G1_9ACTN</name>
<keyword evidence="10" id="KW-1185">Reference proteome</keyword>
<reference evidence="9 10" key="1">
    <citation type="submission" date="2020-03" db="EMBL/GenBank/DDBJ databases">
        <title>Two novel Motilibacter sp.</title>
        <authorList>
            <person name="Liu S."/>
        </authorList>
    </citation>
    <scope>NUCLEOTIDE SEQUENCE [LARGE SCALE GENOMIC DNA]</scope>
    <source>
        <strain evidence="9 10">E257</strain>
    </source>
</reference>
<dbReference type="InterPro" id="IPR043504">
    <property type="entry name" value="Peptidase_S1_PA_chymotrypsin"/>
</dbReference>
<dbReference type="Pfam" id="PF02674">
    <property type="entry name" value="Colicin_V"/>
    <property type="match status" value="1"/>
</dbReference>
<dbReference type="Gene3D" id="2.40.10.10">
    <property type="entry name" value="Trypsin-like serine proteases"/>
    <property type="match status" value="2"/>
</dbReference>
<dbReference type="RefSeq" id="WP_166284606.1">
    <property type="nucleotide sequence ID" value="NZ_JAANNP010000098.1"/>
</dbReference>
<keyword evidence="4 8" id="KW-0812">Transmembrane</keyword>